<dbReference type="PRINTS" id="PR00701">
    <property type="entry name" value="60KDINNERMP"/>
</dbReference>
<evidence type="ECO:0000256" key="5">
    <source>
        <dbReference type="ARBA" id="ARBA00022475"/>
    </source>
</evidence>
<protein>
    <recommendedName>
        <fullName evidence="3 13">Membrane protein insertase YidC</fullName>
    </recommendedName>
    <alternativeName>
        <fullName evidence="12 13">Foldase YidC</fullName>
    </alternativeName>
    <alternativeName>
        <fullName evidence="11 13">Membrane integrase YidC</fullName>
    </alternativeName>
    <alternativeName>
        <fullName evidence="13">Membrane protein YidC</fullName>
    </alternativeName>
</protein>
<dbReference type="Gene3D" id="2.70.98.90">
    <property type="match status" value="1"/>
</dbReference>
<proteinExistence type="inferred from homology"/>
<dbReference type="Pfam" id="PF14849">
    <property type="entry name" value="YidC_periplas"/>
    <property type="match status" value="1"/>
</dbReference>
<dbReference type="HAMAP" id="MF_01810">
    <property type="entry name" value="YidC_type1"/>
    <property type="match status" value="1"/>
</dbReference>
<sequence>MENQNKNLLIATVLSFVVITAWMFLFPPAEPEAVQPEEVAETLAPGADEETATPPSAADATGDTPGDAPGAPAVSEAFAESARIDIETPKLSGSISLVGGRIDDLHLTDYQVSLDQGAETVTLLRPAGNEAAYYTLYGWAPGGNLGGDDVPGALTTWTLEKGSTLTPETPVTLAWTNEAGMTFRRTISVDEDYMFSVTQSVENRSGETQRMAPYGIVARHGEPQDLKGFFILHEGVIRQTDEELAEIDYDDVTDLELDPRENAPAEATAITQNGWVGFTDHYWETILIPQSGQAFTSVVKYVPNADIYQTEIRLPTVELAAGETTEVTTRLFAGAKEWDTIRDYQNEDGIYRFLDSIDWGMFFFLTKPIFAVLHWLHSIIGNMGWAIIGLTFIIKMVLFPLAYRSYVSMAKMKELQPEMEKLREQAGDDRMKMQQGMMELYKREKVNPASGCLPILLQIPIWFSLYKVIFVTLELRHEPWFGWIRDLSAPDPSSILNLFGALPYDAPDPTSWIYFFSLGILPILLGVSMWLQQKLNPAPTDATQATIMNWMPWVFMFMLGRFASGLVIYWIANNTLTFIQQYTIMRSHGAKPDIFGNIKSSFKKKPKEEKKG</sequence>
<evidence type="ECO:0000256" key="7">
    <source>
        <dbReference type="ARBA" id="ARBA00022927"/>
    </source>
</evidence>
<dbReference type="PRINTS" id="PR01900">
    <property type="entry name" value="YIDCPROTEIN"/>
</dbReference>
<dbReference type="InterPro" id="IPR028055">
    <property type="entry name" value="YidC/Oxa/ALB_C"/>
</dbReference>
<dbReference type="AlphaFoldDB" id="A0A845MB54"/>
<keyword evidence="18" id="KW-1185">Reference proteome</keyword>
<feature type="transmembrane region" description="Helical" evidence="13">
    <location>
        <begin position="6"/>
        <end position="26"/>
    </location>
</feature>
<comment type="similarity">
    <text evidence="2 13">Belongs to the OXA1/ALB3/YidC family. Type 1 subfamily.</text>
</comment>
<dbReference type="GO" id="GO:0032977">
    <property type="term" value="F:membrane insertase activity"/>
    <property type="evidence" value="ECO:0007669"/>
    <property type="project" value="InterPro"/>
</dbReference>
<dbReference type="InterPro" id="IPR028053">
    <property type="entry name" value="Membr_insert_YidC_N"/>
</dbReference>
<evidence type="ECO:0000256" key="13">
    <source>
        <dbReference type="HAMAP-Rule" id="MF_01810"/>
    </source>
</evidence>
<dbReference type="NCBIfam" id="TIGR03592">
    <property type="entry name" value="yidC_oxa1_cterm"/>
    <property type="match status" value="1"/>
</dbReference>
<feature type="transmembrane region" description="Helical" evidence="13">
    <location>
        <begin position="552"/>
        <end position="572"/>
    </location>
</feature>
<comment type="subunit">
    <text evidence="13">Interacts with the Sec translocase complex via SecD. Specifically interacts with transmembrane segments of nascent integral membrane proteins during membrane integration.</text>
</comment>
<comment type="subcellular location">
    <subcellularLocation>
        <location evidence="1">Cell inner membrane</location>
        <topology evidence="1">Multi-pass membrane protein</topology>
    </subcellularLocation>
    <subcellularLocation>
        <location evidence="13">Cell membrane</location>
        <topology evidence="13">Multi-pass membrane protein</topology>
    </subcellularLocation>
</comment>
<evidence type="ECO:0000313" key="17">
    <source>
        <dbReference type="EMBL" id="MZR14311.1"/>
    </source>
</evidence>
<dbReference type="Proteomes" id="UP000467322">
    <property type="component" value="Unassembled WGS sequence"/>
</dbReference>
<dbReference type="EMBL" id="WTUX01000019">
    <property type="protein sequence ID" value="MZR14311.1"/>
    <property type="molecule type" value="Genomic_DNA"/>
</dbReference>
<feature type="transmembrane region" description="Helical" evidence="13">
    <location>
        <begin position="383"/>
        <end position="403"/>
    </location>
</feature>
<keyword evidence="9 13" id="KW-0472">Membrane</keyword>
<dbReference type="CDD" id="cd19961">
    <property type="entry name" value="EcYidC-like_peri"/>
    <property type="match status" value="1"/>
</dbReference>
<feature type="region of interest" description="Disordered" evidence="14">
    <location>
        <begin position="45"/>
        <end position="73"/>
    </location>
</feature>
<gene>
    <name evidence="13 17" type="primary">yidC</name>
    <name evidence="17" type="ORF">GQE99_14925</name>
</gene>
<feature type="transmembrane region" description="Helical" evidence="13">
    <location>
        <begin position="452"/>
        <end position="473"/>
    </location>
</feature>
<dbReference type="CDD" id="cd20070">
    <property type="entry name" value="5TM_YidC_Alb3"/>
    <property type="match status" value="1"/>
</dbReference>
<evidence type="ECO:0000256" key="6">
    <source>
        <dbReference type="ARBA" id="ARBA00022692"/>
    </source>
</evidence>
<dbReference type="GO" id="GO:0015031">
    <property type="term" value="P:protein transport"/>
    <property type="evidence" value="ECO:0007669"/>
    <property type="project" value="UniProtKB-KW"/>
</dbReference>
<evidence type="ECO:0000256" key="14">
    <source>
        <dbReference type="SAM" id="MobiDB-lite"/>
    </source>
</evidence>
<feature type="compositionally biased region" description="Low complexity" evidence="14">
    <location>
        <begin position="57"/>
        <end position="73"/>
    </location>
</feature>
<reference evidence="17 18" key="1">
    <citation type="submission" date="2019-12" db="EMBL/GenBank/DDBJ databases">
        <title>Maritimibacter sp. nov. sp. isolated from sea sand.</title>
        <authorList>
            <person name="Kim J."/>
            <person name="Jeong S.E."/>
            <person name="Jung H.S."/>
            <person name="Jeon C.O."/>
        </authorList>
    </citation>
    <scope>NUCLEOTIDE SEQUENCE [LARGE SCALE GENOMIC DNA]</scope>
    <source>
        <strain evidence="17 18">DP07</strain>
    </source>
</reference>
<comment type="function">
    <text evidence="13">Required for the insertion and/or proper folding and/or complex formation of integral membrane proteins into the membrane. Involved in integration of membrane proteins that insert both dependently and independently of the Sec translocase complex, as well as at least some lipoproteins. Aids folding of multispanning membrane proteins.</text>
</comment>
<evidence type="ECO:0000256" key="8">
    <source>
        <dbReference type="ARBA" id="ARBA00022989"/>
    </source>
</evidence>
<dbReference type="GO" id="GO:0005886">
    <property type="term" value="C:plasma membrane"/>
    <property type="evidence" value="ECO:0007669"/>
    <property type="project" value="UniProtKB-SubCell"/>
</dbReference>
<dbReference type="InterPro" id="IPR038221">
    <property type="entry name" value="YidC_periplasmic_sf"/>
</dbReference>
<keyword evidence="7 13" id="KW-0653">Protein transport</keyword>
<dbReference type="PANTHER" id="PTHR12428:SF65">
    <property type="entry name" value="CYTOCHROME C OXIDASE ASSEMBLY PROTEIN COX18, MITOCHONDRIAL"/>
    <property type="match status" value="1"/>
</dbReference>
<evidence type="ECO:0000256" key="11">
    <source>
        <dbReference type="ARBA" id="ARBA00033245"/>
    </source>
</evidence>
<dbReference type="InterPro" id="IPR047196">
    <property type="entry name" value="YidC_ALB_C"/>
</dbReference>
<dbReference type="PANTHER" id="PTHR12428">
    <property type="entry name" value="OXA1"/>
    <property type="match status" value="1"/>
</dbReference>
<evidence type="ECO:0000256" key="10">
    <source>
        <dbReference type="ARBA" id="ARBA00023186"/>
    </source>
</evidence>
<keyword evidence="5 13" id="KW-1003">Cell membrane</keyword>
<evidence type="ECO:0000256" key="12">
    <source>
        <dbReference type="ARBA" id="ARBA00033342"/>
    </source>
</evidence>
<keyword evidence="8 13" id="KW-1133">Transmembrane helix</keyword>
<feature type="transmembrane region" description="Helical" evidence="13">
    <location>
        <begin position="512"/>
        <end position="531"/>
    </location>
</feature>
<dbReference type="NCBIfam" id="TIGR03593">
    <property type="entry name" value="yidC_nterm"/>
    <property type="match status" value="1"/>
</dbReference>
<feature type="domain" description="Membrane insertase YidC/Oxa/ALB C-terminal" evidence="15">
    <location>
        <begin position="383"/>
        <end position="586"/>
    </location>
</feature>
<evidence type="ECO:0000313" key="18">
    <source>
        <dbReference type="Proteomes" id="UP000467322"/>
    </source>
</evidence>
<name>A0A845MB54_9RHOB</name>
<dbReference type="NCBIfam" id="NF002353">
    <property type="entry name" value="PRK01318.1-4"/>
    <property type="match status" value="1"/>
</dbReference>
<evidence type="ECO:0000256" key="3">
    <source>
        <dbReference type="ARBA" id="ARBA00015325"/>
    </source>
</evidence>
<keyword evidence="6 13" id="KW-0812">Transmembrane</keyword>
<dbReference type="Pfam" id="PF02096">
    <property type="entry name" value="60KD_IMP"/>
    <property type="match status" value="1"/>
</dbReference>
<evidence type="ECO:0000259" key="16">
    <source>
        <dbReference type="Pfam" id="PF14849"/>
    </source>
</evidence>
<dbReference type="RefSeq" id="WP_161352442.1">
    <property type="nucleotide sequence ID" value="NZ_WTUX01000019.1"/>
</dbReference>
<dbReference type="GO" id="GO:0051205">
    <property type="term" value="P:protein insertion into membrane"/>
    <property type="evidence" value="ECO:0007669"/>
    <property type="project" value="TreeGrafter"/>
</dbReference>
<dbReference type="InterPro" id="IPR001708">
    <property type="entry name" value="YidC/ALB3/OXA1/COX18"/>
</dbReference>
<comment type="caution">
    <text evidence="17">The sequence shown here is derived from an EMBL/GenBank/DDBJ whole genome shotgun (WGS) entry which is preliminary data.</text>
</comment>
<evidence type="ECO:0000256" key="9">
    <source>
        <dbReference type="ARBA" id="ARBA00023136"/>
    </source>
</evidence>
<feature type="domain" description="Membrane insertase YidC N-terminal" evidence="16">
    <location>
        <begin position="83"/>
        <end position="371"/>
    </location>
</feature>
<evidence type="ECO:0000259" key="15">
    <source>
        <dbReference type="Pfam" id="PF02096"/>
    </source>
</evidence>
<dbReference type="InterPro" id="IPR019998">
    <property type="entry name" value="Membr_insert_YidC"/>
</dbReference>
<evidence type="ECO:0000256" key="4">
    <source>
        <dbReference type="ARBA" id="ARBA00022448"/>
    </source>
</evidence>
<evidence type="ECO:0000256" key="2">
    <source>
        <dbReference type="ARBA" id="ARBA00010527"/>
    </source>
</evidence>
<keyword evidence="10 13" id="KW-0143">Chaperone</keyword>
<evidence type="ECO:0000256" key="1">
    <source>
        <dbReference type="ARBA" id="ARBA00004429"/>
    </source>
</evidence>
<keyword evidence="4 13" id="KW-0813">Transport</keyword>
<accession>A0A845MB54</accession>
<organism evidence="17 18">
    <name type="scientific">Maritimibacter harenae</name>
    <dbReference type="NCBI Taxonomy" id="2606218"/>
    <lineage>
        <taxon>Bacteria</taxon>
        <taxon>Pseudomonadati</taxon>
        <taxon>Pseudomonadota</taxon>
        <taxon>Alphaproteobacteria</taxon>
        <taxon>Rhodobacterales</taxon>
        <taxon>Roseobacteraceae</taxon>
        <taxon>Maritimibacter</taxon>
    </lineage>
</organism>